<dbReference type="Proteomes" id="UP000298264">
    <property type="component" value="Unassembled WGS sequence"/>
</dbReference>
<keyword evidence="4 5" id="KW-0472">Membrane</keyword>
<evidence type="ECO:0000313" key="8">
    <source>
        <dbReference type="Proteomes" id="UP000298264"/>
    </source>
</evidence>
<comment type="caution">
    <text evidence="7">The sequence shown here is derived from an EMBL/GenBank/DDBJ whole genome shotgun (WGS) entry which is preliminary data.</text>
</comment>
<accession>A0A4R9LMA9</accession>
<keyword evidence="8" id="KW-1185">Reference proteome</keyword>
<dbReference type="PANTHER" id="PTHR30566:SF5">
    <property type="entry name" value="MECHANOSENSITIVE ION CHANNEL PROTEIN 1, MITOCHONDRIAL-RELATED"/>
    <property type="match status" value="1"/>
</dbReference>
<evidence type="ECO:0000256" key="5">
    <source>
        <dbReference type="SAM" id="Phobius"/>
    </source>
</evidence>
<dbReference type="OrthoDB" id="9809206at2"/>
<dbReference type="GO" id="GO:0016020">
    <property type="term" value="C:membrane"/>
    <property type="evidence" value="ECO:0007669"/>
    <property type="project" value="UniProtKB-SubCell"/>
</dbReference>
<dbReference type="EMBL" id="RQHV01000062">
    <property type="protein sequence ID" value="TGN07138.1"/>
    <property type="molecule type" value="Genomic_DNA"/>
</dbReference>
<reference evidence="7" key="1">
    <citation type="journal article" date="2019" name="PLoS Negl. Trop. Dis.">
        <title>Revisiting the worldwide diversity of Leptospira species in the environment.</title>
        <authorList>
            <person name="Vincent A.T."/>
            <person name="Schiettekatte O."/>
            <person name="Bourhy P."/>
            <person name="Veyrier F.J."/>
            <person name="Picardeau M."/>
        </authorList>
    </citation>
    <scope>NUCLEOTIDE SEQUENCE [LARGE SCALE GENOMIC DNA]</scope>
    <source>
        <strain evidence="7">201400974</strain>
    </source>
</reference>
<evidence type="ECO:0000313" key="7">
    <source>
        <dbReference type="EMBL" id="TGN07138.1"/>
    </source>
</evidence>
<feature type="domain" description="Mechanosensitive ion channel MscS" evidence="6">
    <location>
        <begin position="114"/>
        <end position="150"/>
    </location>
</feature>
<sequence>MNLGENIKEFYLELNPFRLVLDTHRGFSATIILFAYMLLFAILIYKITMIVLERIRPAKDPGHEYNRRKVLRTGYLGFFIIIYLPIIFSSLQLLPTVLGLAGAGIVISLKEVWLNMVGWFMIMGGNGFKVGDRIEIDNVKGDVVNIGFLKFSLLEISGDPKAEQSTNRLIHFPNFNIVLHRFFLVSDAMDFVWDEFKISLTVDSDWEKAEKICNHILHEELVLAPELVDEKIRELSKNYLVRLGKSTPIVYTSLEPEGYILLSLRYLTPIRSKRLNRILISKEILRQFKNETEIYFIQPKR</sequence>
<proteinExistence type="predicted"/>
<dbReference type="InterPro" id="IPR006685">
    <property type="entry name" value="MscS_channel_2nd"/>
</dbReference>
<dbReference type="Pfam" id="PF00924">
    <property type="entry name" value="MS_channel_2nd"/>
    <property type="match status" value="1"/>
</dbReference>
<dbReference type="AlphaFoldDB" id="A0A4R9LMA9"/>
<keyword evidence="3 5" id="KW-1133">Transmembrane helix</keyword>
<name>A0A4R9LMA9_9LEPT</name>
<gene>
    <name evidence="7" type="ORF">EHS11_18675</name>
</gene>
<protein>
    <submittedName>
        <fullName evidence="7">Mechanosensitive ion channel protein</fullName>
    </submittedName>
</protein>
<evidence type="ECO:0000256" key="2">
    <source>
        <dbReference type="ARBA" id="ARBA00022692"/>
    </source>
</evidence>
<evidence type="ECO:0000256" key="3">
    <source>
        <dbReference type="ARBA" id="ARBA00022989"/>
    </source>
</evidence>
<dbReference type="InterPro" id="IPR010920">
    <property type="entry name" value="LSM_dom_sf"/>
</dbReference>
<dbReference type="SUPFAM" id="SSF50182">
    <property type="entry name" value="Sm-like ribonucleoproteins"/>
    <property type="match status" value="1"/>
</dbReference>
<evidence type="ECO:0000256" key="4">
    <source>
        <dbReference type="ARBA" id="ARBA00023136"/>
    </source>
</evidence>
<dbReference type="InterPro" id="IPR023408">
    <property type="entry name" value="MscS_beta-dom_sf"/>
</dbReference>
<dbReference type="GO" id="GO:0008381">
    <property type="term" value="F:mechanosensitive monoatomic ion channel activity"/>
    <property type="evidence" value="ECO:0007669"/>
    <property type="project" value="UniProtKB-ARBA"/>
</dbReference>
<feature type="transmembrane region" description="Helical" evidence="5">
    <location>
        <begin position="27"/>
        <end position="52"/>
    </location>
</feature>
<evidence type="ECO:0000256" key="1">
    <source>
        <dbReference type="ARBA" id="ARBA00004370"/>
    </source>
</evidence>
<dbReference type="PANTHER" id="PTHR30566">
    <property type="entry name" value="YNAI-RELATED MECHANOSENSITIVE ION CHANNEL"/>
    <property type="match status" value="1"/>
</dbReference>
<feature type="transmembrane region" description="Helical" evidence="5">
    <location>
        <begin position="100"/>
        <end position="122"/>
    </location>
</feature>
<organism evidence="7 8">
    <name type="scientific">Leptospira ilyithenensis</name>
    <dbReference type="NCBI Taxonomy" id="2484901"/>
    <lineage>
        <taxon>Bacteria</taxon>
        <taxon>Pseudomonadati</taxon>
        <taxon>Spirochaetota</taxon>
        <taxon>Spirochaetia</taxon>
        <taxon>Leptospirales</taxon>
        <taxon>Leptospiraceae</taxon>
        <taxon>Leptospira</taxon>
    </lineage>
</organism>
<evidence type="ECO:0000259" key="6">
    <source>
        <dbReference type="Pfam" id="PF00924"/>
    </source>
</evidence>
<feature type="transmembrane region" description="Helical" evidence="5">
    <location>
        <begin position="73"/>
        <end position="94"/>
    </location>
</feature>
<comment type="subcellular location">
    <subcellularLocation>
        <location evidence="1">Membrane</location>
    </subcellularLocation>
</comment>
<keyword evidence="2 5" id="KW-0812">Transmembrane</keyword>
<dbReference type="Gene3D" id="2.30.30.60">
    <property type="match status" value="1"/>
</dbReference>